<dbReference type="Proteomes" id="UP001140949">
    <property type="component" value="Unassembled WGS sequence"/>
</dbReference>
<gene>
    <name evidence="1" type="ORF">M6B38_316710</name>
</gene>
<comment type="caution">
    <text evidence="1">The sequence shown here is derived from an EMBL/GenBank/DDBJ whole genome shotgun (WGS) entry which is preliminary data.</text>
</comment>
<organism evidence="1 2">
    <name type="scientific">Iris pallida</name>
    <name type="common">Sweet iris</name>
    <dbReference type="NCBI Taxonomy" id="29817"/>
    <lineage>
        <taxon>Eukaryota</taxon>
        <taxon>Viridiplantae</taxon>
        <taxon>Streptophyta</taxon>
        <taxon>Embryophyta</taxon>
        <taxon>Tracheophyta</taxon>
        <taxon>Spermatophyta</taxon>
        <taxon>Magnoliopsida</taxon>
        <taxon>Liliopsida</taxon>
        <taxon>Asparagales</taxon>
        <taxon>Iridaceae</taxon>
        <taxon>Iridoideae</taxon>
        <taxon>Irideae</taxon>
        <taxon>Iris</taxon>
    </lineage>
</organism>
<keyword evidence="2" id="KW-1185">Reference proteome</keyword>
<dbReference type="AlphaFoldDB" id="A0AAX6HEZ4"/>
<accession>A0AAX6HEZ4</accession>
<evidence type="ECO:0000313" key="1">
    <source>
        <dbReference type="EMBL" id="KAJ6839141.1"/>
    </source>
</evidence>
<reference evidence="1" key="2">
    <citation type="submission" date="2023-04" db="EMBL/GenBank/DDBJ databases">
        <authorList>
            <person name="Bruccoleri R.E."/>
            <person name="Oakeley E.J."/>
            <person name="Faust A.-M."/>
            <person name="Dessus-Babus S."/>
            <person name="Altorfer M."/>
            <person name="Burckhardt D."/>
            <person name="Oertli M."/>
            <person name="Naumann U."/>
            <person name="Petersen F."/>
            <person name="Wong J."/>
        </authorList>
    </citation>
    <scope>NUCLEOTIDE SEQUENCE</scope>
    <source>
        <strain evidence="1">GSM-AAB239-AS_SAM_17_03QT</strain>
        <tissue evidence="1">Leaf</tissue>
    </source>
</reference>
<dbReference type="EMBL" id="JANAVB010010199">
    <property type="protein sequence ID" value="KAJ6839141.1"/>
    <property type="molecule type" value="Genomic_DNA"/>
</dbReference>
<name>A0AAX6HEZ4_IRIPA</name>
<reference evidence="1" key="1">
    <citation type="journal article" date="2023" name="GigaByte">
        <title>Genome assembly of the bearded iris, Iris pallida Lam.</title>
        <authorList>
            <person name="Bruccoleri R.E."/>
            <person name="Oakeley E.J."/>
            <person name="Faust A.M.E."/>
            <person name="Altorfer M."/>
            <person name="Dessus-Babus S."/>
            <person name="Burckhardt D."/>
            <person name="Oertli M."/>
            <person name="Naumann U."/>
            <person name="Petersen F."/>
            <person name="Wong J."/>
        </authorList>
    </citation>
    <scope>NUCLEOTIDE SEQUENCE</scope>
    <source>
        <strain evidence="1">GSM-AAB239-AS_SAM_17_03QT</strain>
    </source>
</reference>
<evidence type="ECO:0000313" key="2">
    <source>
        <dbReference type="Proteomes" id="UP001140949"/>
    </source>
</evidence>
<proteinExistence type="predicted"/>
<protein>
    <submittedName>
        <fullName evidence="1">Uncharacterized protein</fullName>
    </submittedName>
</protein>
<sequence>MSFLSNGVRFHDNDDHDEEIPLRDAAASLFRSRSRYLVSSF</sequence>